<dbReference type="InParanoid" id="A0A194YJS3"/>
<proteinExistence type="predicted"/>
<protein>
    <submittedName>
        <fullName evidence="1">Uncharacterized protein</fullName>
    </submittedName>
</protein>
<dbReference type="AlphaFoldDB" id="A0A194YJS3"/>
<accession>A0A194YJS3</accession>
<name>A0A194YJS3_SORBI</name>
<evidence type="ECO:0000313" key="2">
    <source>
        <dbReference type="Proteomes" id="UP000000768"/>
    </source>
</evidence>
<dbReference type="Proteomes" id="UP000000768">
    <property type="component" value="Chromosome 10"/>
</dbReference>
<reference evidence="2" key="2">
    <citation type="journal article" date="2018" name="Plant J.">
        <title>The Sorghum bicolor reference genome: improved assembly, gene annotations, a transcriptome atlas, and signatures of genome organization.</title>
        <authorList>
            <person name="McCormick R.F."/>
            <person name="Truong S.K."/>
            <person name="Sreedasyam A."/>
            <person name="Jenkins J."/>
            <person name="Shu S."/>
            <person name="Sims D."/>
            <person name="Kennedy M."/>
            <person name="Amirebrahimi M."/>
            <person name="Weers B.D."/>
            <person name="McKinley B."/>
            <person name="Mattison A."/>
            <person name="Morishige D.T."/>
            <person name="Grimwood J."/>
            <person name="Schmutz J."/>
            <person name="Mullet J.E."/>
        </authorList>
    </citation>
    <scope>NUCLEOTIDE SEQUENCE [LARGE SCALE GENOMIC DNA]</scope>
    <source>
        <strain evidence="2">cv. BTx623</strain>
    </source>
</reference>
<sequence length="149" mass="16367">MLDDKPADFWSDSAAPRLSNLHAQRKHIYIVERSRLDSSLSRRSISGCKGQDRTRQGLSCAVGAAKLPLCLCIDRFGPISLLFGRASVPIKGQITRGEARATSRPADFGRTLLGAYGYGLRHAAGRAVALRIRFTVLYLLVVSRKQRIG</sequence>
<keyword evidence="2" id="KW-1185">Reference proteome</keyword>
<reference evidence="1 2" key="1">
    <citation type="journal article" date="2009" name="Nature">
        <title>The Sorghum bicolor genome and the diversification of grasses.</title>
        <authorList>
            <person name="Paterson A.H."/>
            <person name="Bowers J.E."/>
            <person name="Bruggmann R."/>
            <person name="Dubchak I."/>
            <person name="Grimwood J."/>
            <person name="Gundlach H."/>
            <person name="Haberer G."/>
            <person name="Hellsten U."/>
            <person name="Mitros T."/>
            <person name="Poliakov A."/>
            <person name="Schmutz J."/>
            <person name="Spannagl M."/>
            <person name="Tang H."/>
            <person name="Wang X."/>
            <person name="Wicker T."/>
            <person name="Bharti A.K."/>
            <person name="Chapman J."/>
            <person name="Feltus F.A."/>
            <person name="Gowik U."/>
            <person name="Grigoriev I.V."/>
            <person name="Lyons E."/>
            <person name="Maher C.A."/>
            <person name="Martis M."/>
            <person name="Narechania A."/>
            <person name="Otillar R.P."/>
            <person name="Penning B.W."/>
            <person name="Salamov A.A."/>
            <person name="Wang Y."/>
            <person name="Zhang L."/>
            <person name="Carpita N.C."/>
            <person name="Freeling M."/>
            <person name="Gingle A.R."/>
            <person name="Hash C.T."/>
            <person name="Keller B."/>
            <person name="Klein P."/>
            <person name="Kresovich S."/>
            <person name="McCann M.C."/>
            <person name="Ming R."/>
            <person name="Peterson D.G."/>
            <person name="Mehboob-ur-Rahman"/>
            <person name="Ware D."/>
            <person name="Westhoff P."/>
            <person name="Mayer K.F."/>
            <person name="Messing J."/>
            <person name="Rokhsar D.S."/>
        </authorList>
    </citation>
    <scope>NUCLEOTIDE SEQUENCE [LARGE SCALE GENOMIC DNA]</scope>
    <source>
        <strain evidence="2">cv. BTx623</strain>
    </source>
</reference>
<organism evidence="1 2">
    <name type="scientific">Sorghum bicolor</name>
    <name type="common">Sorghum</name>
    <name type="synonym">Sorghum vulgare</name>
    <dbReference type="NCBI Taxonomy" id="4558"/>
    <lineage>
        <taxon>Eukaryota</taxon>
        <taxon>Viridiplantae</taxon>
        <taxon>Streptophyta</taxon>
        <taxon>Embryophyta</taxon>
        <taxon>Tracheophyta</taxon>
        <taxon>Spermatophyta</taxon>
        <taxon>Magnoliopsida</taxon>
        <taxon>Liliopsida</taxon>
        <taxon>Poales</taxon>
        <taxon>Poaceae</taxon>
        <taxon>PACMAD clade</taxon>
        <taxon>Panicoideae</taxon>
        <taxon>Andropogonodae</taxon>
        <taxon>Andropogoneae</taxon>
        <taxon>Sorghinae</taxon>
        <taxon>Sorghum</taxon>
    </lineage>
</organism>
<dbReference type="EMBL" id="CM000769">
    <property type="protein sequence ID" value="KXG20229.1"/>
    <property type="molecule type" value="Genomic_DNA"/>
</dbReference>
<gene>
    <name evidence="1" type="ORF">SORBI_3010G173300</name>
</gene>
<dbReference type="Gramene" id="KXG20229">
    <property type="protein sequence ID" value="KXG20229"/>
    <property type="gene ID" value="SORBI_3010G173300"/>
</dbReference>
<evidence type="ECO:0000313" key="1">
    <source>
        <dbReference type="EMBL" id="KXG20229.1"/>
    </source>
</evidence>